<dbReference type="InterPro" id="IPR004827">
    <property type="entry name" value="bZIP"/>
</dbReference>
<dbReference type="SMART" id="SM00338">
    <property type="entry name" value="BRLZ"/>
    <property type="match status" value="1"/>
</dbReference>
<dbReference type="Proteomes" id="UP000558488">
    <property type="component" value="Unassembled WGS sequence"/>
</dbReference>
<keyword evidence="3" id="KW-0805">Transcription regulation</keyword>
<dbReference type="Pfam" id="PF00170">
    <property type="entry name" value="bZIP_1"/>
    <property type="match status" value="1"/>
</dbReference>
<name>A0A7J7R0X1_PIPKU</name>
<evidence type="ECO:0000313" key="13">
    <source>
        <dbReference type="Proteomes" id="UP000558488"/>
    </source>
</evidence>
<proteinExistence type="inferred from homology"/>
<evidence type="ECO:0000256" key="3">
    <source>
        <dbReference type="ARBA" id="ARBA00023015"/>
    </source>
</evidence>
<evidence type="ECO:0000256" key="9">
    <source>
        <dbReference type="ARBA" id="ARBA00074031"/>
    </source>
</evidence>
<protein>
    <recommendedName>
        <fullName evidence="9">Basic leucine zipper transcriptional factor ATF-like 2</fullName>
    </recommendedName>
</protein>
<feature type="compositionally biased region" description="Basic and acidic residues" evidence="10">
    <location>
        <begin position="40"/>
        <end position="56"/>
    </location>
</feature>
<dbReference type="PROSITE" id="PS00036">
    <property type="entry name" value="BZIP_BASIC"/>
    <property type="match status" value="1"/>
</dbReference>
<feature type="region of interest" description="Disordered" evidence="10">
    <location>
        <begin position="104"/>
        <end position="225"/>
    </location>
</feature>
<dbReference type="GO" id="GO:0000978">
    <property type="term" value="F:RNA polymerase II cis-regulatory region sequence-specific DNA binding"/>
    <property type="evidence" value="ECO:0007669"/>
    <property type="project" value="TreeGrafter"/>
</dbReference>
<evidence type="ECO:0000256" key="1">
    <source>
        <dbReference type="ARBA" id="ARBA00007163"/>
    </source>
</evidence>
<dbReference type="InterPro" id="IPR000837">
    <property type="entry name" value="AP-1"/>
</dbReference>
<sequence>MHLCAGEGLLTGTDPEGQQRQLKKQKNRASAQRSRRKHTDKADALHQQHESLERHNRALRKEIQDLREELEWLGRTLHMHERLCLMGSASCSAPLPPGCWGQAGRPLGPEPPRQHGCREFVLQPPASSPPAQQLSPHPQPGASPGPLLCPPPWPSPSPSPLAPSSKLRVPLPHSSAQPAPHQPPGPERLGRGKLVPSPLRPSAALGLARLQDTEHKPAFSAADPPGLQAFPLLSSAQVHFCPGP</sequence>
<feature type="compositionally biased region" description="Basic residues" evidence="10">
    <location>
        <begin position="21"/>
        <end position="39"/>
    </location>
</feature>
<organism evidence="12 13">
    <name type="scientific">Pipistrellus kuhlii</name>
    <name type="common">Kuhl's pipistrelle</name>
    <dbReference type="NCBI Taxonomy" id="59472"/>
    <lineage>
        <taxon>Eukaryota</taxon>
        <taxon>Metazoa</taxon>
        <taxon>Chordata</taxon>
        <taxon>Craniata</taxon>
        <taxon>Vertebrata</taxon>
        <taxon>Euteleostomi</taxon>
        <taxon>Mammalia</taxon>
        <taxon>Eutheria</taxon>
        <taxon>Laurasiatheria</taxon>
        <taxon>Chiroptera</taxon>
        <taxon>Yangochiroptera</taxon>
        <taxon>Vespertilionidae</taxon>
        <taxon>Pipistrellus</taxon>
    </lineage>
</organism>
<comment type="similarity">
    <text evidence="1">Belongs to the bZIP family.</text>
</comment>
<dbReference type="PROSITE" id="PS50217">
    <property type="entry name" value="BZIP"/>
    <property type="match status" value="1"/>
</dbReference>
<keyword evidence="4" id="KW-0238">DNA-binding</keyword>
<feature type="domain" description="BZIP" evidence="11">
    <location>
        <begin position="17"/>
        <end position="80"/>
    </location>
</feature>
<dbReference type="GO" id="GO:0000981">
    <property type="term" value="F:DNA-binding transcription factor activity, RNA polymerase II-specific"/>
    <property type="evidence" value="ECO:0007669"/>
    <property type="project" value="TreeGrafter"/>
</dbReference>
<feature type="region of interest" description="Disordered" evidence="10">
    <location>
        <begin position="1"/>
        <end position="56"/>
    </location>
</feature>
<keyword evidence="6" id="KW-0804">Transcription</keyword>
<keyword evidence="2" id="KW-0221">Differentiation</keyword>
<dbReference type="PANTHER" id="PTHR23351:SF11">
    <property type="entry name" value="BASIC LEUCINE ZIPPER TRANSCRIPTIONAL FACTOR ATF-LIKE 2"/>
    <property type="match status" value="1"/>
</dbReference>
<evidence type="ECO:0000256" key="6">
    <source>
        <dbReference type="ARBA" id="ARBA00023163"/>
    </source>
</evidence>
<evidence type="ECO:0000256" key="10">
    <source>
        <dbReference type="SAM" id="MobiDB-lite"/>
    </source>
</evidence>
<evidence type="ECO:0000259" key="11">
    <source>
        <dbReference type="PROSITE" id="PS50217"/>
    </source>
</evidence>
<evidence type="ECO:0000313" key="12">
    <source>
        <dbReference type="EMBL" id="KAF6269814.1"/>
    </source>
</evidence>
<gene>
    <name evidence="12" type="ORF">mPipKuh1_001356</name>
</gene>
<dbReference type="EMBL" id="JACAGB010000109">
    <property type="protein sequence ID" value="KAF6269814.1"/>
    <property type="molecule type" value="Genomic_DNA"/>
</dbReference>
<accession>A0A7J7R0X1</accession>
<keyword evidence="7" id="KW-0539">Nucleus</keyword>
<dbReference type="AlphaFoldDB" id="A0A7J7R0X1"/>
<dbReference type="CDD" id="cd14701">
    <property type="entry name" value="bZIP_BATF"/>
    <property type="match status" value="1"/>
</dbReference>
<evidence type="ECO:0000256" key="7">
    <source>
        <dbReference type="ARBA" id="ARBA00023242"/>
    </source>
</evidence>
<dbReference type="Gene3D" id="1.20.5.170">
    <property type="match status" value="1"/>
</dbReference>
<evidence type="ECO:0000256" key="8">
    <source>
        <dbReference type="ARBA" id="ARBA00064452"/>
    </source>
</evidence>
<evidence type="ECO:0000256" key="4">
    <source>
        <dbReference type="ARBA" id="ARBA00023125"/>
    </source>
</evidence>
<comment type="caution">
    <text evidence="12">The sequence shown here is derived from an EMBL/GenBank/DDBJ whole genome shotgun (WGS) entry which is preliminary data.</text>
</comment>
<dbReference type="GO" id="GO:0030154">
    <property type="term" value="P:cell differentiation"/>
    <property type="evidence" value="ECO:0007669"/>
    <property type="project" value="UniProtKB-KW"/>
</dbReference>
<evidence type="ECO:0000256" key="2">
    <source>
        <dbReference type="ARBA" id="ARBA00022782"/>
    </source>
</evidence>
<dbReference type="SUPFAM" id="SSF57959">
    <property type="entry name" value="Leucine zipper domain"/>
    <property type="match status" value="1"/>
</dbReference>
<feature type="compositionally biased region" description="Low complexity" evidence="10">
    <location>
        <begin position="122"/>
        <end position="136"/>
    </location>
</feature>
<keyword evidence="13" id="KW-1185">Reference proteome</keyword>
<dbReference type="InterPro" id="IPR046347">
    <property type="entry name" value="bZIP_sf"/>
</dbReference>
<comment type="subunit">
    <text evidence="8">Heterodimer; heterodimerizes with JUN family proteins.</text>
</comment>
<dbReference type="GO" id="GO:0005634">
    <property type="term" value="C:nucleus"/>
    <property type="evidence" value="ECO:0007669"/>
    <property type="project" value="TreeGrafter"/>
</dbReference>
<evidence type="ECO:0000256" key="5">
    <source>
        <dbReference type="ARBA" id="ARBA00023159"/>
    </source>
</evidence>
<dbReference type="FunFam" id="1.20.5.170:FF:000080">
    <property type="entry name" value="Basic leucine zipper transcriptional factor ATF-like 2"/>
    <property type="match status" value="1"/>
</dbReference>
<feature type="compositionally biased region" description="Pro residues" evidence="10">
    <location>
        <begin position="137"/>
        <end position="161"/>
    </location>
</feature>
<keyword evidence="5" id="KW-0010">Activator</keyword>
<dbReference type="OrthoDB" id="295274at2759"/>
<reference evidence="12 13" key="1">
    <citation type="journal article" date="2020" name="Nature">
        <title>Six reference-quality genomes reveal evolution of bat adaptations.</title>
        <authorList>
            <person name="Jebb D."/>
            <person name="Huang Z."/>
            <person name="Pippel M."/>
            <person name="Hughes G.M."/>
            <person name="Lavrichenko K."/>
            <person name="Devanna P."/>
            <person name="Winkler S."/>
            <person name="Jermiin L.S."/>
            <person name="Skirmuntt E.C."/>
            <person name="Katzourakis A."/>
            <person name="Burkitt-Gray L."/>
            <person name="Ray D.A."/>
            <person name="Sullivan K.A.M."/>
            <person name="Roscito J.G."/>
            <person name="Kirilenko B.M."/>
            <person name="Davalos L.M."/>
            <person name="Corthals A.P."/>
            <person name="Power M.L."/>
            <person name="Jones G."/>
            <person name="Ransome R.D."/>
            <person name="Dechmann D.K.N."/>
            <person name="Locatelli A.G."/>
            <person name="Puechmaille S.J."/>
            <person name="Fedrigo O."/>
            <person name="Jarvis E.D."/>
            <person name="Hiller M."/>
            <person name="Vernes S.C."/>
            <person name="Myers E.W."/>
            <person name="Teeling E.C."/>
        </authorList>
    </citation>
    <scope>NUCLEOTIDE SEQUENCE [LARGE SCALE GENOMIC DNA]</scope>
    <source>
        <strain evidence="12">MPipKuh1</strain>
        <tissue evidence="12">Flight muscle</tissue>
    </source>
</reference>
<dbReference type="PANTHER" id="PTHR23351">
    <property type="entry name" value="FOS TRANSCRIPTION FACTOR-RELATED"/>
    <property type="match status" value="1"/>
</dbReference>